<reference evidence="1 2" key="1">
    <citation type="submission" date="2018-02" db="EMBL/GenBank/DDBJ databases">
        <title>The genomes of Aspergillus section Nigri reveals drivers in fungal speciation.</title>
        <authorList>
            <consortium name="DOE Joint Genome Institute"/>
            <person name="Vesth T.C."/>
            <person name="Nybo J."/>
            <person name="Theobald S."/>
            <person name="Brandl J."/>
            <person name="Frisvad J.C."/>
            <person name="Nielsen K.F."/>
            <person name="Lyhne E.K."/>
            <person name="Kogle M.E."/>
            <person name="Kuo A."/>
            <person name="Riley R."/>
            <person name="Clum A."/>
            <person name="Nolan M."/>
            <person name="Lipzen A."/>
            <person name="Salamov A."/>
            <person name="Henrissat B."/>
            <person name="Wiebenga A."/>
            <person name="De vries R.P."/>
            <person name="Grigoriev I.V."/>
            <person name="Mortensen U.H."/>
            <person name="Andersen M.R."/>
            <person name="Baker S.E."/>
        </authorList>
    </citation>
    <scope>NUCLEOTIDE SEQUENCE [LARGE SCALE GENOMIC DNA]</scope>
    <source>
        <strain evidence="1 2">CBS 707.79</strain>
    </source>
</reference>
<evidence type="ECO:0000313" key="1">
    <source>
        <dbReference type="EMBL" id="PYH93393.1"/>
    </source>
</evidence>
<name>A0A319DQ14_9EURO</name>
<protein>
    <submittedName>
        <fullName evidence="1">Uncharacterized protein</fullName>
    </submittedName>
</protein>
<proteinExistence type="predicted"/>
<evidence type="ECO:0000313" key="2">
    <source>
        <dbReference type="Proteomes" id="UP000247810"/>
    </source>
</evidence>
<dbReference type="VEuPathDB" id="FungiDB:BO71DRAFT_399783"/>
<dbReference type="Proteomes" id="UP000247810">
    <property type="component" value="Unassembled WGS sequence"/>
</dbReference>
<organism evidence="1 2">
    <name type="scientific">Aspergillus ellipticus CBS 707.79</name>
    <dbReference type="NCBI Taxonomy" id="1448320"/>
    <lineage>
        <taxon>Eukaryota</taxon>
        <taxon>Fungi</taxon>
        <taxon>Dikarya</taxon>
        <taxon>Ascomycota</taxon>
        <taxon>Pezizomycotina</taxon>
        <taxon>Eurotiomycetes</taxon>
        <taxon>Eurotiomycetidae</taxon>
        <taxon>Eurotiales</taxon>
        <taxon>Aspergillaceae</taxon>
        <taxon>Aspergillus</taxon>
        <taxon>Aspergillus subgen. Circumdati</taxon>
    </lineage>
</organism>
<dbReference type="EMBL" id="KZ825894">
    <property type="protein sequence ID" value="PYH93393.1"/>
    <property type="molecule type" value="Genomic_DNA"/>
</dbReference>
<gene>
    <name evidence="1" type="ORF">BO71DRAFT_399783</name>
</gene>
<accession>A0A319DQ14</accession>
<keyword evidence="2" id="KW-1185">Reference proteome</keyword>
<sequence>MRPAAPEPAKPRGSLPACGLAFSTFLLLRPHWFPTLLQPWHGIGQMPNQGLVWVEKVRKTQEPSPRALASVNNE</sequence>
<dbReference type="AlphaFoldDB" id="A0A319DQ14"/>